<dbReference type="Pfam" id="PF08148">
    <property type="entry name" value="DSHCT"/>
    <property type="match status" value="1"/>
</dbReference>
<evidence type="ECO:0000256" key="6">
    <source>
        <dbReference type="ARBA" id="ARBA00022840"/>
    </source>
</evidence>
<dbReference type="FunFam" id="3.40.50.300:FF:000354">
    <property type="entry name" value="ATP-dependent RNA helicase SKI2"/>
    <property type="match status" value="1"/>
</dbReference>
<evidence type="ECO:0000313" key="12">
    <source>
        <dbReference type="EMBL" id="KAK1151749.1"/>
    </source>
</evidence>
<dbReference type="PANTHER" id="PTHR12131">
    <property type="entry name" value="ATP-DEPENDENT RNA AND DNA HELICASE"/>
    <property type="match status" value="1"/>
</dbReference>
<dbReference type="GO" id="GO:0070478">
    <property type="term" value="P:nuclear-transcribed mRNA catabolic process, 3'-5' exonucleolytic nonsense-mediated decay"/>
    <property type="evidence" value="ECO:0007669"/>
    <property type="project" value="TreeGrafter"/>
</dbReference>
<evidence type="ECO:0000259" key="10">
    <source>
        <dbReference type="PROSITE" id="PS51192"/>
    </source>
</evidence>
<feature type="domain" description="Helicase ATP-binding" evidence="10">
    <location>
        <begin position="333"/>
        <end position="489"/>
    </location>
</feature>
<dbReference type="CDD" id="cd18795">
    <property type="entry name" value="SF2_C_Ski2"/>
    <property type="match status" value="1"/>
</dbReference>
<dbReference type="InterPro" id="IPR012961">
    <property type="entry name" value="Ski2/MTR4_C"/>
</dbReference>
<dbReference type="InterPro" id="IPR001650">
    <property type="entry name" value="Helicase_C-like"/>
</dbReference>
<gene>
    <name evidence="13" type="primary">SKIV2L</name>
    <name evidence="13" type="ORF">AOXY_G27643</name>
    <name evidence="12" type="ORF">AOXY_G32061</name>
</gene>
<name>A0AAD8CPE5_ACIOX</name>
<dbReference type="Pfam" id="PF17911">
    <property type="entry name" value="Ski2_N"/>
    <property type="match status" value="1"/>
</dbReference>
<keyword evidence="4" id="KW-0378">Hydrolase</keyword>
<comment type="caution">
    <text evidence="13">The sequence shown here is derived from an EMBL/GenBank/DDBJ whole genome shotgun (WGS) entry which is preliminary data.</text>
</comment>
<comment type="catalytic activity">
    <reaction evidence="8">
        <text>ATP + H2O = ADP + phosphate + H(+)</text>
        <dbReference type="Rhea" id="RHEA:13065"/>
        <dbReference type="ChEBI" id="CHEBI:15377"/>
        <dbReference type="ChEBI" id="CHEBI:15378"/>
        <dbReference type="ChEBI" id="CHEBI:30616"/>
        <dbReference type="ChEBI" id="CHEBI:43474"/>
        <dbReference type="ChEBI" id="CHEBI:456216"/>
        <dbReference type="EC" id="3.6.4.13"/>
    </reaction>
</comment>
<evidence type="ECO:0000256" key="4">
    <source>
        <dbReference type="ARBA" id="ARBA00022801"/>
    </source>
</evidence>
<dbReference type="PIRSF" id="PIRSF005198">
    <property type="entry name" value="Antiviral_helicase_SKI2"/>
    <property type="match status" value="1"/>
</dbReference>
<feature type="compositionally biased region" description="Polar residues" evidence="9">
    <location>
        <begin position="258"/>
        <end position="272"/>
    </location>
</feature>
<dbReference type="FunFam" id="1.10.3380.30:FF:000020">
    <property type="entry name" value="Ski2-like RNA helicase"/>
    <property type="match status" value="1"/>
</dbReference>
<feature type="compositionally biased region" description="Pro residues" evidence="9">
    <location>
        <begin position="276"/>
        <end position="287"/>
    </location>
</feature>
<dbReference type="PANTHER" id="PTHR12131:SF1">
    <property type="entry name" value="ATP-DEPENDENT RNA HELICASE SUPV3L1, MITOCHONDRIAL-RELATED"/>
    <property type="match status" value="1"/>
</dbReference>
<dbReference type="InterPro" id="IPR050699">
    <property type="entry name" value="RNA-DNA_Helicase"/>
</dbReference>
<protein>
    <submittedName>
        <fullName evidence="13">Helicase SKI2W</fullName>
    </submittedName>
</protein>
<keyword evidence="5 13" id="KW-0347">Helicase</keyword>
<evidence type="ECO:0000313" key="13">
    <source>
        <dbReference type="EMBL" id="KAK1155228.1"/>
    </source>
</evidence>
<dbReference type="InterPro" id="IPR040801">
    <property type="entry name" value="Ski2_N"/>
</dbReference>
<proteinExistence type="predicted"/>
<reference evidence="13" key="1">
    <citation type="submission" date="2022-02" db="EMBL/GenBank/DDBJ databases">
        <title>Atlantic sturgeon de novo genome assembly.</title>
        <authorList>
            <person name="Stock M."/>
            <person name="Klopp C."/>
            <person name="Guiguen Y."/>
            <person name="Cabau C."/>
            <person name="Parinello H."/>
            <person name="Santidrian Yebra-Pimentel E."/>
            <person name="Kuhl H."/>
            <person name="Dirks R.P."/>
            <person name="Guessner J."/>
            <person name="Wuertz S."/>
            <person name="Du K."/>
            <person name="Schartl M."/>
        </authorList>
    </citation>
    <scope>NUCLEOTIDE SEQUENCE</scope>
    <source>
        <strain evidence="13">STURGEONOMICS-FGT-2020</strain>
        <tissue evidence="13">Whole blood</tissue>
    </source>
</reference>
<organism evidence="13 14">
    <name type="scientific">Acipenser oxyrinchus oxyrinchus</name>
    <dbReference type="NCBI Taxonomy" id="40147"/>
    <lineage>
        <taxon>Eukaryota</taxon>
        <taxon>Metazoa</taxon>
        <taxon>Chordata</taxon>
        <taxon>Craniata</taxon>
        <taxon>Vertebrata</taxon>
        <taxon>Euteleostomi</taxon>
        <taxon>Actinopterygii</taxon>
        <taxon>Chondrostei</taxon>
        <taxon>Acipenseriformes</taxon>
        <taxon>Acipenseridae</taxon>
        <taxon>Acipenser</taxon>
    </lineage>
</organism>
<dbReference type="InterPro" id="IPR014001">
    <property type="entry name" value="Helicase_ATP-bd"/>
</dbReference>
<evidence type="ECO:0000256" key="3">
    <source>
        <dbReference type="ARBA" id="ARBA00022741"/>
    </source>
</evidence>
<keyword evidence="2" id="KW-0963">Cytoplasm</keyword>
<dbReference type="GO" id="GO:0055087">
    <property type="term" value="C:Ski complex"/>
    <property type="evidence" value="ECO:0007669"/>
    <property type="project" value="TreeGrafter"/>
</dbReference>
<dbReference type="Pfam" id="PF00271">
    <property type="entry name" value="Helicase_C"/>
    <property type="match status" value="1"/>
</dbReference>
<dbReference type="PROSITE" id="PS51194">
    <property type="entry name" value="HELICASE_CTER"/>
    <property type="match status" value="1"/>
</dbReference>
<dbReference type="InterPro" id="IPR027417">
    <property type="entry name" value="P-loop_NTPase"/>
</dbReference>
<dbReference type="CDD" id="cd18027">
    <property type="entry name" value="DEXHc_SKIV2L"/>
    <property type="match status" value="1"/>
</dbReference>
<dbReference type="InterPro" id="IPR025696">
    <property type="entry name" value="Beta-barrel_MTR4"/>
</dbReference>
<dbReference type="Pfam" id="PF13234">
    <property type="entry name" value="MTR4_beta-barrel"/>
    <property type="match status" value="1"/>
</dbReference>
<dbReference type="GO" id="GO:0016787">
    <property type="term" value="F:hydrolase activity"/>
    <property type="evidence" value="ECO:0007669"/>
    <property type="project" value="UniProtKB-KW"/>
</dbReference>
<evidence type="ECO:0000256" key="2">
    <source>
        <dbReference type="ARBA" id="ARBA00022490"/>
    </source>
</evidence>
<dbReference type="FunFam" id="3.40.50.300:FF:000447">
    <property type="entry name" value="helicase SKI2W isoform X2"/>
    <property type="match status" value="1"/>
</dbReference>
<dbReference type="InterPro" id="IPR016438">
    <property type="entry name" value="SKI2-like"/>
</dbReference>
<dbReference type="SMART" id="SM00487">
    <property type="entry name" value="DEXDc"/>
    <property type="match status" value="1"/>
</dbReference>
<evidence type="ECO:0000256" key="7">
    <source>
        <dbReference type="ARBA" id="ARBA00022884"/>
    </source>
</evidence>
<dbReference type="EMBL" id="JAGXEW010000032">
    <property type="protein sequence ID" value="KAK1155228.1"/>
    <property type="molecule type" value="Genomic_DNA"/>
</dbReference>
<dbReference type="GO" id="GO:0003723">
    <property type="term" value="F:RNA binding"/>
    <property type="evidence" value="ECO:0007669"/>
    <property type="project" value="UniProtKB-KW"/>
</dbReference>
<comment type="subcellular location">
    <subcellularLocation>
        <location evidence="1">Cytoplasm</location>
    </subcellularLocation>
</comment>
<dbReference type="GO" id="GO:0003724">
    <property type="term" value="F:RNA helicase activity"/>
    <property type="evidence" value="ECO:0007669"/>
    <property type="project" value="UniProtKB-EC"/>
</dbReference>
<evidence type="ECO:0000256" key="9">
    <source>
        <dbReference type="SAM" id="MobiDB-lite"/>
    </source>
</evidence>
<dbReference type="Pfam" id="PF00270">
    <property type="entry name" value="DEAD"/>
    <property type="match status" value="1"/>
</dbReference>
<evidence type="ECO:0000256" key="1">
    <source>
        <dbReference type="ARBA" id="ARBA00004496"/>
    </source>
</evidence>
<sequence>MGSETDRMVLPPMDRGDLPLSLLQMGCSGGFELISQEQTNCLLPHSTLPQGLPPFALDLISEVERRFLCDPEWLPIHNFENAFQKFHKVFKRSQCFDSLLHVEPSPVHSTLKVVRNPTTGELLDFQEELLEDTGLSSKNSLSLQRPPGPPSQGVRGSTTNYPFWPGGMDEPNLDQIKKKGQLEEDIDFDKDLLSVPPGFKKGMDFRKKDPSAPPSSLNLLSLLSTLDDIIDLGQEEEEGGKGRGGGGKEELSAGKTLPRSNSLEEFGLQSSVAPPESVPPFLVPPSPGAGERERERWAVPVDINSPCTDFYKRIPEPAFKWPFELDVFQKQAILHLENHDSVFVAAHTSAGKTVVAEYAIALSQKHMTRTIYTSPIKALSNQKFRDFKTTFQDVGLLTGDVQLSPEASCLIMTTEILRSMLYNGSDVIRDLEWVIFDEVHYINDAERGVVWEEVLIMLPDHVRIILLSATVPNTLEFADWIGRIKQKQIFVISTVKRPVPLEHFLYTGNSNKTQNELFLLLDSNNNFLTKGYYAAVEAKKERTSKHAQSFGARPGAHSSTSSQDRSVWLSLLHSLSKKDQLPVVCFTFSRSRCDENARGLATLDLTSSAEKSETHVFFQKCITRLKGSDRQLPQVLQMSDLLKRGVGVHHSGILPILKEVVEMLFTRGLVKVLFATETFAMGVNMPARTVVFDSIRKHDGTAFRDLLPGEYIQMAGRAGRRGLDPTGTVIILCKGGVHEMADLHKMMLGKPTLLQSQFRLTYTMILNLLRVEALRVEDMMKRSFSEFHTRKHTKVHEQGISSLTQSLSSLPEVESVGQLSDLVSYYAAVQELTHTRAALQKRVMESMNGLKALSAGRVVLVTNSVHINALGLILQVSSDAMSRTFTTLVLCERQKEEERPGAQRGAETPTPEELLSTRVFLPDGPCSHTVEKLKAEDISSITVKTLRINAERIIDDYNKRQMPRFKLDPPGQAVTKATQELLRLAESNPDGITPLDPVNDLQLKDLDVVEGSMRVRHLQDTLLTFTCAHSPKFTQQYARLKQRMVIQDELERLQYLISDQSLSLLPQYEQRIKVLKTLKYVDDSCTVQLKGRVACEISNHELMVTELVFENVLSDLPPEEIAALLSCLVFQQKTQVTPEINTSLQQGVQRIVSVAERIATLQRDCGMNESVEDFVAQFKFGLLEVVHCWARGLPFSEIAQLTDVQEGIVVRCIQRLDETCRDVRNAARIIGDPVLYAKMEQASMMIKRDIVFAASLYTQ</sequence>
<dbReference type="InterPro" id="IPR011545">
    <property type="entry name" value="DEAD/DEAH_box_helicase_dom"/>
</dbReference>
<dbReference type="GO" id="GO:0005524">
    <property type="term" value="F:ATP binding"/>
    <property type="evidence" value="ECO:0007669"/>
    <property type="project" value="UniProtKB-KW"/>
</dbReference>
<dbReference type="SUPFAM" id="SSF52540">
    <property type="entry name" value="P-loop containing nucleoside triphosphate hydrolases"/>
    <property type="match status" value="1"/>
</dbReference>
<keyword evidence="6" id="KW-0067">ATP-binding</keyword>
<feature type="region of interest" description="Disordered" evidence="9">
    <location>
        <begin position="235"/>
        <end position="295"/>
    </location>
</feature>
<dbReference type="EMBL" id="JAGXEW010000050">
    <property type="protein sequence ID" value="KAK1151749.1"/>
    <property type="molecule type" value="Genomic_DNA"/>
</dbReference>
<evidence type="ECO:0000259" key="11">
    <source>
        <dbReference type="PROSITE" id="PS51194"/>
    </source>
</evidence>
<keyword evidence="14" id="KW-1185">Reference proteome</keyword>
<dbReference type="SMART" id="SM00490">
    <property type="entry name" value="HELICc"/>
    <property type="match status" value="1"/>
</dbReference>
<dbReference type="InterPro" id="IPR048392">
    <property type="entry name" value="MTR4-like_stalk"/>
</dbReference>
<dbReference type="AlphaFoldDB" id="A0AAD8CPE5"/>
<accession>A0AAD8CPE5</accession>
<keyword evidence="3" id="KW-0547">Nucleotide-binding</keyword>
<evidence type="ECO:0000256" key="8">
    <source>
        <dbReference type="ARBA" id="ARBA00047984"/>
    </source>
</evidence>
<feature type="region of interest" description="Disordered" evidence="9">
    <location>
        <begin position="136"/>
        <end position="160"/>
    </location>
</feature>
<dbReference type="PROSITE" id="PS51192">
    <property type="entry name" value="HELICASE_ATP_BIND_1"/>
    <property type="match status" value="1"/>
</dbReference>
<evidence type="ECO:0000256" key="5">
    <source>
        <dbReference type="ARBA" id="ARBA00022806"/>
    </source>
</evidence>
<dbReference type="Gene3D" id="3.40.50.300">
    <property type="entry name" value="P-loop containing nucleotide triphosphate hydrolases"/>
    <property type="match status" value="2"/>
</dbReference>
<feature type="domain" description="Helicase C-terminal" evidence="11">
    <location>
        <begin position="604"/>
        <end position="769"/>
    </location>
</feature>
<dbReference type="FunFam" id="1.10.3380.30:FF:000001">
    <property type="entry name" value="Ski2 ATP-dependent RNA helicase"/>
    <property type="match status" value="1"/>
</dbReference>
<evidence type="ECO:0000313" key="14">
    <source>
        <dbReference type="Proteomes" id="UP001230051"/>
    </source>
</evidence>
<dbReference type="Pfam" id="PF21408">
    <property type="entry name" value="MTR4-like_stalk"/>
    <property type="match status" value="1"/>
</dbReference>
<dbReference type="SMART" id="SM01142">
    <property type="entry name" value="DSHCT"/>
    <property type="match status" value="1"/>
</dbReference>
<dbReference type="Gene3D" id="1.10.3380.30">
    <property type="match status" value="2"/>
</dbReference>
<dbReference type="Proteomes" id="UP001230051">
    <property type="component" value="Unassembled WGS sequence"/>
</dbReference>
<keyword evidence="7" id="KW-0694">RNA-binding</keyword>